<dbReference type="Proteomes" id="UP001600888">
    <property type="component" value="Unassembled WGS sequence"/>
</dbReference>
<feature type="region of interest" description="Disordered" evidence="1">
    <location>
        <begin position="141"/>
        <end position="165"/>
    </location>
</feature>
<protein>
    <submittedName>
        <fullName evidence="2">Uncharacterized protein</fullName>
    </submittedName>
</protein>
<name>A0ABR4FFS9_9PEZI</name>
<keyword evidence="3" id="KW-1185">Reference proteome</keyword>
<evidence type="ECO:0000313" key="2">
    <source>
        <dbReference type="EMBL" id="KAL2293365.1"/>
    </source>
</evidence>
<sequence length="185" mass="20882">MSSIFNGQCVENARATLERLHGFLELIQKETEYVPANAYNVLLYSPIPFIVMFCNTIETLNHVDLACPRNFNTLLAKAALSSGPIAKMQRLFQALYDVALQYVELRTTHSGSEQIHANTEMDSCLSMLGISVSDWANPQQQPDDLGQSFDHGPSDNLEGSRNRRESTNPLVWMDNMFQPDDLLLW</sequence>
<evidence type="ECO:0000313" key="3">
    <source>
        <dbReference type="Proteomes" id="UP001600888"/>
    </source>
</evidence>
<evidence type="ECO:0000256" key="1">
    <source>
        <dbReference type="SAM" id="MobiDB-lite"/>
    </source>
</evidence>
<reference evidence="2 3" key="1">
    <citation type="submission" date="2024-03" db="EMBL/GenBank/DDBJ databases">
        <title>A high-quality draft genome sequence of Diaporthe vaccinii, a causative agent of upright dieback and viscid rot disease in cranberry plants.</title>
        <authorList>
            <person name="Sarrasin M."/>
            <person name="Lang B.F."/>
            <person name="Burger G."/>
        </authorList>
    </citation>
    <scope>NUCLEOTIDE SEQUENCE [LARGE SCALE GENOMIC DNA]</scope>
    <source>
        <strain evidence="2 3">IS7</strain>
    </source>
</reference>
<organism evidence="2 3">
    <name type="scientific">Diaporthe vaccinii</name>
    <dbReference type="NCBI Taxonomy" id="105482"/>
    <lineage>
        <taxon>Eukaryota</taxon>
        <taxon>Fungi</taxon>
        <taxon>Dikarya</taxon>
        <taxon>Ascomycota</taxon>
        <taxon>Pezizomycotina</taxon>
        <taxon>Sordariomycetes</taxon>
        <taxon>Sordariomycetidae</taxon>
        <taxon>Diaporthales</taxon>
        <taxon>Diaporthaceae</taxon>
        <taxon>Diaporthe</taxon>
        <taxon>Diaporthe eres species complex</taxon>
    </lineage>
</organism>
<accession>A0ABR4FFS9</accession>
<proteinExistence type="predicted"/>
<gene>
    <name evidence="2" type="ORF">FJTKL_05289</name>
</gene>
<comment type="caution">
    <text evidence="2">The sequence shown here is derived from an EMBL/GenBank/DDBJ whole genome shotgun (WGS) entry which is preliminary data.</text>
</comment>
<dbReference type="EMBL" id="JBAWTH010000001">
    <property type="protein sequence ID" value="KAL2293365.1"/>
    <property type="molecule type" value="Genomic_DNA"/>
</dbReference>